<evidence type="ECO:0000313" key="5">
    <source>
        <dbReference type="Proteomes" id="UP000659061"/>
    </source>
</evidence>
<keyword evidence="1" id="KW-0812">Transmembrane</keyword>
<reference evidence="2" key="2">
    <citation type="submission" date="2020-09" db="EMBL/GenBank/DDBJ databases">
        <title>Novel species in genus Aeromicrobium.</title>
        <authorList>
            <person name="Zhang G."/>
        </authorList>
    </citation>
    <scope>NUCLEOTIDE SEQUENCE</scope>
    <source>
        <strain evidence="2">SSW1-57</strain>
    </source>
</reference>
<comment type="caution">
    <text evidence="2">The sequence shown here is derived from an EMBL/GenBank/DDBJ whole genome shotgun (WGS) entry which is preliminary data.</text>
</comment>
<proteinExistence type="predicted"/>
<evidence type="ECO:0000256" key="1">
    <source>
        <dbReference type="SAM" id="Phobius"/>
    </source>
</evidence>
<feature type="transmembrane region" description="Helical" evidence="1">
    <location>
        <begin position="246"/>
        <end position="265"/>
    </location>
</feature>
<name>A0A8I0FT25_9ACTN</name>
<keyword evidence="1" id="KW-1133">Transmembrane helix</keyword>
<gene>
    <name evidence="3" type="ORF">BJ975_003050</name>
    <name evidence="2" type="ORF">IDH50_05480</name>
</gene>
<reference evidence="3 4" key="1">
    <citation type="submission" date="2020-07" db="EMBL/GenBank/DDBJ databases">
        <title>Sequencing the genomes of 1000 actinobacteria strains.</title>
        <authorList>
            <person name="Klenk H.-P."/>
        </authorList>
    </citation>
    <scope>NUCLEOTIDE SEQUENCE [LARGE SCALE GENOMIC DNA]</scope>
    <source>
        <strain evidence="3 4">DSM 19087</strain>
    </source>
</reference>
<dbReference type="Proteomes" id="UP000587211">
    <property type="component" value="Unassembled WGS sequence"/>
</dbReference>
<feature type="transmembrane region" description="Helical" evidence="1">
    <location>
        <begin position="189"/>
        <end position="208"/>
    </location>
</feature>
<evidence type="ECO:0000313" key="4">
    <source>
        <dbReference type="Proteomes" id="UP000587211"/>
    </source>
</evidence>
<evidence type="ECO:0000313" key="2">
    <source>
        <dbReference type="EMBL" id="MBD1269670.1"/>
    </source>
</evidence>
<dbReference type="EMBL" id="JACBZN010000001">
    <property type="protein sequence ID" value="NYI39675.1"/>
    <property type="molecule type" value="Genomic_DNA"/>
</dbReference>
<sequence>MRALAAALLWCVATVATFVAIGAGWSATHLQSEDGFVDLTSRVGDDREVQERAADLAGEAFADQTGLPIALHDRIAAGVSDAIVRLTESPDWSEAWRETTRSAHQELFAEPTPTSVRADVSPLVRLALGEVDLPIPLTGPEELVVTLSEEDPSDLVAAAERSPGLAVVAAAVALGAALLALVVSRRRSITLAALGVGVVLAAAAWWVIGREGVPRVVEQQSTGTASGRELNHVLTARIVESLDTTLLWVAVAGAVIAAVGLVSSARRS</sequence>
<feature type="transmembrane region" description="Helical" evidence="1">
    <location>
        <begin position="164"/>
        <end position="182"/>
    </location>
</feature>
<keyword evidence="4" id="KW-1185">Reference proteome</keyword>
<accession>A0A8I0FT25</accession>
<dbReference type="EMBL" id="JACWMT010000001">
    <property type="protein sequence ID" value="MBD1269670.1"/>
    <property type="molecule type" value="Genomic_DNA"/>
</dbReference>
<dbReference type="RefSeq" id="WP_179427511.1">
    <property type="nucleotide sequence ID" value="NZ_BAAAMP010000002.1"/>
</dbReference>
<protein>
    <submittedName>
        <fullName evidence="2">Uncharacterized protein</fullName>
    </submittedName>
</protein>
<evidence type="ECO:0000313" key="3">
    <source>
        <dbReference type="EMBL" id="NYI39675.1"/>
    </source>
</evidence>
<organism evidence="2 5">
    <name type="scientific">Aeromicrobium tamlense</name>
    <dbReference type="NCBI Taxonomy" id="375541"/>
    <lineage>
        <taxon>Bacteria</taxon>
        <taxon>Bacillati</taxon>
        <taxon>Actinomycetota</taxon>
        <taxon>Actinomycetes</taxon>
        <taxon>Propionibacteriales</taxon>
        <taxon>Nocardioidaceae</taxon>
        <taxon>Aeromicrobium</taxon>
    </lineage>
</organism>
<dbReference type="Proteomes" id="UP000659061">
    <property type="component" value="Unassembled WGS sequence"/>
</dbReference>
<keyword evidence="1" id="KW-0472">Membrane</keyword>
<dbReference type="AlphaFoldDB" id="A0A8I0FT25"/>